<sequence>MEANTIPAPVNKQQSSKVSDIISENKEDLSAEEVDEEGDDAYQEGVEQGELPPLDNSDPLQKLQTKELKLDDPNEYVLHQQDIRLQTTSFLLVRGSQRVFKKLNLILTKQIGRRPWKKK</sequence>
<evidence type="ECO:0000313" key="2">
    <source>
        <dbReference type="EMBL" id="CAH1433959.1"/>
    </source>
</evidence>
<dbReference type="Proteomes" id="UP001157418">
    <property type="component" value="Unassembled WGS sequence"/>
</dbReference>
<name>A0AAU9N1Q8_9ASTR</name>
<gene>
    <name evidence="2" type="ORF">LVIROSA_LOCUS20516</name>
</gene>
<proteinExistence type="predicted"/>
<protein>
    <submittedName>
        <fullName evidence="2">Uncharacterized protein</fullName>
    </submittedName>
</protein>
<evidence type="ECO:0000313" key="3">
    <source>
        <dbReference type="Proteomes" id="UP001157418"/>
    </source>
</evidence>
<dbReference type="AlphaFoldDB" id="A0AAU9N1Q8"/>
<evidence type="ECO:0000256" key="1">
    <source>
        <dbReference type="SAM" id="MobiDB-lite"/>
    </source>
</evidence>
<feature type="compositionally biased region" description="Acidic residues" evidence="1">
    <location>
        <begin position="30"/>
        <end position="42"/>
    </location>
</feature>
<comment type="caution">
    <text evidence="2">The sequence shown here is derived from an EMBL/GenBank/DDBJ whole genome shotgun (WGS) entry which is preliminary data.</text>
</comment>
<keyword evidence="3" id="KW-1185">Reference proteome</keyword>
<organism evidence="2 3">
    <name type="scientific">Lactuca virosa</name>
    <dbReference type="NCBI Taxonomy" id="75947"/>
    <lineage>
        <taxon>Eukaryota</taxon>
        <taxon>Viridiplantae</taxon>
        <taxon>Streptophyta</taxon>
        <taxon>Embryophyta</taxon>
        <taxon>Tracheophyta</taxon>
        <taxon>Spermatophyta</taxon>
        <taxon>Magnoliopsida</taxon>
        <taxon>eudicotyledons</taxon>
        <taxon>Gunneridae</taxon>
        <taxon>Pentapetalae</taxon>
        <taxon>asterids</taxon>
        <taxon>campanulids</taxon>
        <taxon>Asterales</taxon>
        <taxon>Asteraceae</taxon>
        <taxon>Cichorioideae</taxon>
        <taxon>Cichorieae</taxon>
        <taxon>Lactucinae</taxon>
        <taxon>Lactuca</taxon>
    </lineage>
</organism>
<reference evidence="2 3" key="1">
    <citation type="submission" date="2022-01" db="EMBL/GenBank/DDBJ databases">
        <authorList>
            <person name="Xiong W."/>
            <person name="Schranz E."/>
        </authorList>
    </citation>
    <scope>NUCLEOTIDE SEQUENCE [LARGE SCALE GENOMIC DNA]</scope>
</reference>
<feature type="region of interest" description="Disordered" evidence="1">
    <location>
        <begin position="1"/>
        <end position="59"/>
    </location>
</feature>
<dbReference type="EMBL" id="CAKMRJ010003334">
    <property type="protein sequence ID" value="CAH1433959.1"/>
    <property type="molecule type" value="Genomic_DNA"/>
</dbReference>
<accession>A0AAU9N1Q8</accession>